<dbReference type="Proteomes" id="UP000278983">
    <property type="component" value="Unassembled WGS sequence"/>
</dbReference>
<proteinExistence type="predicted"/>
<protein>
    <submittedName>
        <fullName evidence="1">Uncharacterized protein</fullName>
    </submittedName>
</protein>
<reference evidence="1 2" key="1">
    <citation type="submission" date="2018-12" db="EMBL/GenBank/DDBJ databases">
        <title>Genome sequencing of Prevotella sp. KCOM 3155 (= JS262).</title>
        <authorList>
            <person name="Kook J.-K."/>
            <person name="Park S.-N."/>
            <person name="Lim Y.K."/>
        </authorList>
    </citation>
    <scope>NUCLEOTIDE SEQUENCE [LARGE SCALE GENOMIC DNA]</scope>
    <source>
        <strain evidence="1 2">KCOM 3155</strain>
    </source>
</reference>
<accession>A0A3S0QUA4</accession>
<name>A0A3S0QUA4_9BACT</name>
<sequence>MVLFLTDCFLTVLVRLPTSTLPSHLDVLCYAFDEMAAHLFDNRTKSVKDSNEAIWIKKKFYCFILQ</sequence>
<organism evidence="1 2">
    <name type="scientific">Prevotella koreensis</name>
    <dbReference type="NCBI Taxonomy" id="2490854"/>
    <lineage>
        <taxon>Bacteria</taxon>
        <taxon>Pseudomonadati</taxon>
        <taxon>Bacteroidota</taxon>
        <taxon>Bacteroidia</taxon>
        <taxon>Bacteroidales</taxon>
        <taxon>Prevotellaceae</taxon>
        <taxon>Prevotella</taxon>
    </lineage>
</organism>
<evidence type="ECO:0000313" key="1">
    <source>
        <dbReference type="EMBL" id="RUL59757.1"/>
    </source>
</evidence>
<keyword evidence="2" id="KW-1185">Reference proteome</keyword>
<comment type="caution">
    <text evidence="1">The sequence shown here is derived from an EMBL/GenBank/DDBJ whole genome shotgun (WGS) entry which is preliminary data.</text>
</comment>
<dbReference type="EMBL" id="RYYU01000001">
    <property type="protein sequence ID" value="RUL59757.1"/>
    <property type="molecule type" value="Genomic_DNA"/>
</dbReference>
<gene>
    <name evidence="1" type="ORF">EHV08_08310</name>
</gene>
<dbReference type="AlphaFoldDB" id="A0A3S0QUA4"/>
<evidence type="ECO:0000313" key="2">
    <source>
        <dbReference type="Proteomes" id="UP000278983"/>
    </source>
</evidence>